<dbReference type="EMBL" id="HBHX01008007">
    <property type="protein sequence ID" value="CAE0103775.1"/>
    <property type="molecule type" value="Transcribed_RNA"/>
</dbReference>
<feature type="transmembrane region" description="Helical" evidence="1">
    <location>
        <begin position="113"/>
        <end position="140"/>
    </location>
</feature>
<keyword evidence="1" id="KW-0472">Membrane</keyword>
<name>A0A7S3ERS4_9EUKA</name>
<evidence type="ECO:0000313" key="2">
    <source>
        <dbReference type="EMBL" id="CAE0103775.1"/>
    </source>
</evidence>
<protein>
    <submittedName>
        <fullName evidence="2">Uncharacterized protein</fullName>
    </submittedName>
</protein>
<dbReference type="AlphaFoldDB" id="A0A7S3ERS4"/>
<organism evidence="2">
    <name type="scientific">Haptolina ericina</name>
    <dbReference type="NCBI Taxonomy" id="156174"/>
    <lineage>
        <taxon>Eukaryota</taxon>
        <taxon>Haptista</taxon>
        <taxon>Haptophyta</taxon>
        <taxon>Prymnesiophyceae</taxon>
        <taxon>Prymnesiales</taxon>
        <taxon>Prymnesiaceae</taxon>
        <taxon>Haptolina</taxon>
    </lineage>
</organism>
<evidence type="ECO:0000256" key="1">
    <source>
        <dbReference type="SAM" id="Phobius"/>
    </source>
</evidence>
<feature type="transmembrane region" description="Helical" evidence="1">
    <location>
        <begin position="146"/>
        <end position="165"/>
    </location>
</feature>
<sequence>MSQPLFGLPPVLGLLCWLSYFCPLPVLPTWLFAAWVLNGFALAWERRSAVIDPWEPSALDGSRVSDARPTTPQEKLEALQRLLLPLLQRIEASVITLERIAAIPAAADLRCTILLLLPAFGLCSLASGVLGIIYFVLWLFGGVVPLLFWILLLLLLLQTTFHIRVDDALSSAGMVPPRVSAEADDRALLPAGGAGSSGRLLLGRPYPRWLNTERREAVASTSIRVGGALCRCSERFLSAAARACTNALLRIPDAQTVEHRALAKQAMLRSMHPSVGEPAGALSA</sequence>
<feature type="transmembrane region" description="Helical" evidence="1">
    <location>
        <begin position="12"/>
        <end position="37"/>
    </location>
</feature>
<reference evidence="2" key="1">
    <citation type="submission" date="2021-01" db="EMBL/GenBank/DDBJ databases">
        <authorList>
            <person name="Corre E."/>
            <person name="Pelletier E."/>
            <person name="Niang G."/>
            <person name="Scheremetjew M."/>
            <person name="Finn R."/>
            <person name="Kale V."/>
            <person name="Holt S."/>
            <person name="Cochrane G."/>
            <person name="Meng A."/>
            <person name="Brown T."/>
            <person name="Cohen L."/>
        </authorList>
    </citation>
    <scope>NUCLEOTIDE SEQUENCE</scope>
    <source>
        <strain evidence="2">CCMP281</strain>
    </source>
</reference>
<gene>
    <name evidence="2" type="ORF">HERI1096_LOCUS4433</name>
</gene>
<keyword evidence="1" id="KW-0812">Transmembrane</keyword>
<accession>A0A7S3ERS4</accession>
<proteinExistence type="predicted"/>
<keyword evidence="1" id="KW-1133">Transmembrane helix</keyword>